<keyword evidence="5" id="KW-0812">Transmembrane</keyword>
<dbReference type="AlphaFoldDB" id="A0A2B4RI68"/>
<evidence type="ECO:0000256" key="13">
    <source>
        <dbReference type="PROSITE-ProRule" id="PRU01211"/>
    </source>
</evidence>
<keyword evidence="13 14" id="KW-0862">Zinc</keyword>
<dbReference type="FunFam" id="2.20.100.10:FF:000007">
    <property type="entry name" value="Thrombospondin 1"/>
    <property type="match status" value="1"/>
</dbReference>
<comment type="cofactor">
    <cofactor evidence="13 14">
        <name>Zn(2+)</name>
        <dbReference type="ChEBI" id="CHEBI:29105"/>
    </cofactor>
    <text evidence="13 14">Binds 1 zinc ion per subunit.</text>
</comment>
<feature type="disulfide bond" evidence="12">
    <location>
        <begin position="817"/>
        <end position="851"/>
    </location>
</feature>
<dbReference type="Gene3D" id="2.20.100.10">
    <property type="entry name" value="Thrombospondin type-1 (TSP1) repeat"/>
    <property type="match status" value="1"/>
</dbReference>
<evidence type="ECO:0000256" key="8">
    <source>
        <dbReference type="ARBA" id="ARBA00022989"/>
    </source>
</evidence>
<dbReference type="OrthoDB" id="5958694at2759"/>
<dbReference type="Pfam" id="PF00090">
    <property type="entry name" value="TSP_1"/>
    <property type="match status" value="1"/>
</dbReference>
<dbReference type="EMBL" id="LSMT01000568">
    <property type="protein sequence ID" value="PFX16180.1"/>
    <property type="molecule type" value="Genomic_DNA"/>
</dbReference>
<proteinExistence type="predicted"/>
<feature type="domain" description="Peptidase M12A" evidence="17">
    <location>
        <begin position="170"/>
        <end position="368"/>
    </location>
</feature>
<evidence type="ECO:0000313" key="19">
    <source>
        <dbReference type="Proteomes" id="UP000225706"/>
    </source>
</evidence>
<evidence type="ECO:0000256" key="4">
    <source>
        <dbReference type="ARBA" id="ARBA00022670"/>
    </source>
</evidence>
<keyword evidence="13 14" id="KW-0482">Metalloprotease</keyword>
<comment type="caution">
    <text evidence="18">The sequence shown here is derived from an EMBL/GenBank/DDBJ whole genome shotgun (WGS) entry which is preliminary data.</text>
</comment>
<dbReference type="PROSITE" id="PS50060">
    <property type="entry name" value="MAM_2"/>
    <property type="match status" value="1"/>
</dbReference>
<dbReference type="SMART" id="SM00209">
    <property type="entry name" value="TSP1"/>
    <property type="match status" value="2"/>
</dbReference>
<dbReference type="PANTHER" id="PTHR10127">
    <property type="entry name" value="DISCOIDIN, CUB, EGF, LAMININ , AND ZINC METALLOPROTEASE DOMAIN CONTAINING"/>
    <property type="match status" value="1"/>
</dbReference>
<feature type="signal peptide" evidence="14">
    <location>
        <begin position="1"/>
        <end position="21"/>
    </location>
</feature>
<dbReference type="InterPro" id="IPR000884">
    <property type="entry name" value="TSP1_rpt"/>
</dbReference>
<keyword evidence="6" id="KW-0677">Repeat</keyword>
<accession>A0A2B4RI68</accession>
<evidence type="ECO:0000259" key="16">
    <source>
        <dbReference type="PROSITE" id="PS51670"/>
    </source>
</evidence>
<comment type="subcellular location">
    <subcellularLocation>
        <location evidence="2">Membrane</location>
        <topology evidence="2">Single-pass membrane protein</topology>
    </subcellularLocation>
</comment>
<feature type="domain" description="ShKT" evidence="16">
    <location>
        <begin position="781"/>
        <end position="815"/>
    </location>
</feature>
<dbReference type="InterPro" id="IPR024079">
    <property type="entry name" value="MetalloPept_cat_dom_sf"/>
</dbReference>
<dbReference type="InterPro" id="IPR036383">
    <property type="entry name" value="TSP1_rpt_sf"/>
</dbReference>
<dbReference type="GO" id="GO:0008270">
    <property type="term" value="F:zinc ion binding"/>
    <property type="evidence" value="ECO:0007669"/>
    <property type="project" value="UniProtKB-UniRule"/>
</dbReference>
<evidence type="ECO:0000256" key="11">
    <source>
        <dbReference type="ARBA" id="ARBA00023180"/>
    </source>
</evidence>
<dbReference type="SUPFAM" id="SSF82895">
    <property type="entry name" value="TSP-1 type 1 repeat"/>
    <property type="match status" value="1"/>
</dbReference>
<dbReference type="Pfam" id="PF00629">
    <property type="entry name" value="MAM"/>
    <property type="match status" value="1"/>
</dbReference>
<dbReference type="InterPro" id="IPR013320">
    <property type="entry name" value="ConA-like_dom_sf"/>
</dbReference>
<feature type="domain" description="MAM" evidence="15">
    <location>
        <begin position="489"/>
        <end position="650"/>
    </location>
</feature>
<dbReference type="GO" id="GO:0090729">
    <property type="term" value="F:toxin activity"/>
    <property type="evidence" value="ECO:0007669"/>
    <property type="project" value="UniProtKB-KW"/>
</dbReference>
<dbReference type="PANTHER" id="PTHR10127:SF901">
    <property type="entry name" value="METALLOENDOPEPTIDASE"/>
    <property type="match status" value="1"/>
</dbReference>
<reference evidence="19" key="1">
    <citation type="journal article" date="2017" name="bioRxiv">
        <title>Comparative analysis of the genomes of Stylophora pistillata and Acropora digitifera provides evidence for extensive differences between species of corals.</title>
        <authorList>
            <person name="Voolstra C.R."/>
            <person name="Li Y."/>
            <person name="Liew Y.J."/>
            <person name="Baumgarten S."/>
            <person name="Zoccola D."/>
            <person name="Flot J.-F."/>
            <person name="Tambutte S."/>
            <person name="Allemand D."/>
            <person name="Aranda M."/>
        </authorList>
    </citation>
    <scope>NUCLEOTIDE SEQUENCE [LARGE SCALE GENOMIC DNA]</scope>
</reference>
<protein>
    <recommendedName>
        <fullName evidence="14">Metalloendopeptidase</fullName>
        <ecNumber evidence="14">3.4.24.-</ecNumber>
    </recommendedName>
</protein>
<dbReference type="Pfam" id="PF01400">
    <property type="entry name" value="Astacin"/>
    <property type="match status" value="1"/>
</dbReference>
<evidence type="ECO:0000313" key="18">
    <source>
        <dbReference type="EMBL" id="PFX16180.1"/>
    </source>
</evidence>
<feature type="disulfide bond" evidence="12">
    <location>
        <begin position="781"/>
        <end position="815"/>
    </location>
</feature>
<keyword evidence="13 14" id="KW-0479">Metal-binding</keyword>
<evidence type="ECO:0000256" key="5">
    <source>
        <dbReference type="ARBA" id="ARBA00022692"/>
    </source>
</evidence>
<evidence type="ECO:0000256" key="7">
    <source>
        <dbReference type="ARBA" id="ARBA00022801"/>
    </source>
</evidence>
<evidence type="ECO:0000259" key="17">
    <source>
        <dbReference type="PROSITE" id="PS51864"/>
    </source>
</evidence>
<dbReference type="SUPFAM" id="SSF55486">
    <property type="entry name" value="Metalloproteases ('zincins'), catalytic domain"/>
    <property type="match status" value="1"/>
</dbReference>
<keyword evidence="4 13" id="KW-0645">Protease</keyword>
<sequence>MHLVSFAVILVLLRSITLARARNIAGEIDELYSEIGSLSDDKNTEKVLEETNEWLEEMDEDDRMEFEGRYPSNNAIENDPEIREIANKDYDNAMGRIIAVNLAHWRKRQEKRELQEKREYQGNVQEMIETTNQAKGFFFDQGDMILDCDLYEELYPGKTCKTGQTRTKRNGLRTRKRLWTSRVIPFKIPPHMRHIRTNLMKVIKMFHSVSCVRFVPYRGQKNYIFFTNDDGCSSKVGKRYTSAGGQKVSLAEGCNFEGTIIHELMHTLGFFHEQSRDDRGKYVEIKWENILDGFSDQFDKYSYRTIDKIGQNYDFQSIMHYDRRAFTKNGLDTIVRLDRPTGWKDFGMPGKTMSSQDIAELNVLYDCKTKNYGWTQWSGFTPCDKDCMKERQRYCYNSGNPRACGGNVNVYGIETVRVKCGSYECPARINGHWSRWSDWTQCDVKCDDGKRKRFRKCDNPEPKHGGKYCVGESNQVEVCTTKRCVLRYQDTDFDRKPMGMWVNAGQIQWKRNNYFTQTKDTGPSRDHTTGKGYYLYMESSAPAQPGSQAVLQSPQWLRAPKGGQCMKFFYTMYGKTMGSLIVKLQEFGKRAKNIFVKNGNQGVHWIGAKVSLDIPEGTKYQLKIIARVGDTGYSDIAIDDVYIDPGLCSCQDDYVSCSKWKAARYCEKNVQFMSKHCARSCHTCECKDDSSFCPAWAAQPNGCYKNIDYMRSHCKKSCQVCHPPRGPMPAQAQIHAGNRPPPMCKDNHERQCPAWKNMGECTRNPSFMSVNCALSCGACVCKDKHLKCPQWAQSEQCSKNKKWMFDYCPKSCHVCACGDNLAKCGLWARLGECGKNIPFMTEQCKKSCKKC</sequence>
<evidence type="ECO:0000259" key="15">
    <source>
        <dbReference type="PROSITE" id="PS50060"/>
    </source>
</evidence>
<feature type="disulfide bond" evidence="13">
    <location>
        <begin position="232"/>
        <end position="254"/>
    </location>
</feature>
<dbReference type="InterPro" id="IPR001506">
    <property type="entry name" value="Peptidase_M12A"/>
</dbReference>
<evidence type="ECO:0000256" key="1">
    <source>
        <dbReference type="ARBA" id="ARBA00002657"/>
    </source>
</evidence>
<feature type="binding site" evidence="13">
    <location>
        <position position="262"/>
    </location>
    <ligand>
        <name>Zn(2+)</name>
        <dbReference type="ChEBI" id="CHEBI:29105"/>
        <note>catalytic</note>
    </ligand>
</feature>
<dbReference type="InterPro" id="IPR034035">
    <property type="entry name" value="Astacin-like_dom"/>
</dbReference>
<dbReference type="SMART" id="SM00254">
    <property type="entry name" value="ShKT"/>
    <property type="match status" value="5"/>
</dbReference>
<dbReference type="SMART" id="SM00235">
    <property type="entry name" value="ZnMc"/>
    <property type="match status" value="1"/>
</dbReference>
<keyword evidence="10 12" id="KW-1015">Disulfide bond</keyword>
<dbReference type="CDD" id="cd06263">
    <property type="entry name" value="MAM"/>
    <property type="match status" value="1"/>
</dbReference>
<feature type="binding site" evidence="13">
    <location>
        <position position="266"/>
    </location>
    <ligand>
        <name>Zn(2+)</name>
        <dbReference type="ChEBI" id="CHEBI:29105"/>
        <note>catalytic</note>
    </ligand>
</feature>
<evidence type="ECO:0000256" key="10">
    <source>
        <dbReference type="ARBA" id="ARBA00023157"/>
    </source>
</evidence>
<feature type="domain" description="ShKT" evidence="16">
    <location>
        <begin position="684"/>
        <end position="721"/>
    </location>
</feature>
<dbReference type="PROSITE" id="PS50092">
    <property type="entry name" value="TSP1"/>
    <property type="match status" value="1"/>
</dbReference>
<evidence type="ECO:0000256" key="12">
    <source>
        <dbReference type="PROSITE-ProRule" id="PRU01005"/>
    </source>
</evidence>
<dbReference type="Gene3D" id="1.10.10.1940">
    <property type="match status" value="1"/>
</dbReference>
<dbReference type="Pfam" id="PF01549">
    <property type="entry name" value="ShK"/>
    <property type="match status" value="5"/>
</dbReference>
<dbReference type="SUPFAM" id="SSF49899">
    <property type="entry name" value="Concanavalin A-like lectins/glucanases"/>
    <property type="match status" value="1"/>
</dbReference>
<keyword evidence="9" id="KW-0472">Membrane</keyword>
<evidence type="ECO:0000256" key="6">
    <source>
        <dbReference type="ARBA" id="ARBA00022737"/>
    </source>
</evidence>
<gene>
    <name evidence="18" type="primary">nas-7</name>
    <name evidence="18" type="ORF">AWC38_SpisGene19563</name>
</gene>
<feature type="active site" evidence="13">
    <location>
        <position position="263"/>
    </location>
</feature>
<keyword evidence="8" id="KW-1133">Transmembrane helix</keyword>
<dbReference type="CDD" id="cd04280">
    <property type="entry name" value="ZnMc_astacin_like"/>
    <property type="match status" value="1"/>
</dbReference>
<name>A0A2B4RI68_STYPI</name>
<comment type="function">
    <text evidence="1">Metalloprotease.</text>
</comment>
<organism evidence="18 19">
    <name type="scientific">Stylophora pistillata</name>
    <name type="common">Smooth cauliflower coral</name>
    <dbReference type="NCBI Taxonomy" id="50429"/>
    <lineage>
        <taxon>Eukaryota</taxon>
        <taxon>Metazoa</taxon>
        <taxon>Cnidaria</taxon>
        <taxon>Anthozoa</taxon>
        <taxon>Hexacorallia</taxon>
        <taxon>Scleractinia</taxon>
        <taxon>Astrocoeniina</taxon>
        <taxon>Pocilloporidae</taxon>
        <taxon>Stylophora</taxon>
    </lineage>
</organism>
<dbReference type="Gene3D" id="3.40.390.10">
    <property type="entry name" value="Collagenase (Catalytic Domain)"/>
    <property type="match status" value="1"/>
</dbReference>
<comment type="caution">
    <text evidence="12">Lacks conserved residue(s) required for the propagation of feature annotation.</text>
</comment>
<dbReference type="GO" id="GO:0016020">
    <property type="term" value="C:membrane"/>
    <property type="evidence" value="ECO:0007669"/>
    <property type="project" value="UniProtKB-SubCell"/>
</dbReference>
<feature type="domain" description="ShKT" evidence="16">
    <location>
        <begin position="817"/>
        <end position="851"/>
    </location>
</feature>
<feature type="chain" id="PRO_5011815603" description="Metalloendopeptidase" evidence="14">
    <location>
        <begin position="22"/>
        <end position="851"/>
    </location>
</feature>
<feature type="binding site" evidence="13">
    <location>
        <position position="272"/>
    </location>
    <ligand>
        <name>Zn(2+)</name>
        <dbReference type="ChEBI" id="CHEBI:29105"/>
        <note>catalytic</note>
    </ligand>
</feature>
<evidence type="ECO:0000256" key="9">
    <source>
        <dbReference type="ARBA" id="ARBA00023136"/>
    </source>
</evidence>
<dbReference type="Proteomes" id="UP000225706">
    <property type="component" value="Unassembled WGS sequence"/>
</dbReference>
<evidence type="ECO:0000256" key="3">
    <source>
        <dbReference type="ARBA" id="ARBA00022656"/>
    </source>
</evidence>
<keyword evidence="3" id="KW-0800">Toxin</keyword>
<dbReference type="PROSITE" id="PS51670">
    <property type="entry name" value="SHKT"/>
    <property type="match status" value="4"/>
</dbReference>
<dbReference type="GO" id="GO:0004222">
    <property type="term" value="F:metalloendopeptidase activity"/>
    <property type="evidence" value="ECO:0007669"/>
    <property type="project" value="UniProtKB-UniRule"/>
</dbReference>
<dbReference type="Gene3D" id="2.60.120.200">
    <property type="match status" value="1"/>
</dbReference>
<dbReference type="PROSITE" id="PS51864">
    <property type="entry name" value="ASTACIN"/>
    <property type="match status" value="1"/>
</dbReference>
<dbReference type="GO" id="GO:0006508">
    <property type="term" value="P:proteolysis"/>
    <property type="evidence" value="ECO:0007669"/>
    <property type="project" value="UniProtKB-KW"/>
</dbReference>
<evidence type="ECO:0000256" key="2">
    <source>
        <dbReference type="ARBA" id="ARBA00004167"/>
    </source>
</evidence>
<evidence type="ECO:0000256" key="14">
    <source>
        <dbReference type="RuleBase" id="RU361183"/>
    </source>
</evidence>
<dbReference type="InterPro" id="IPR003582">
    <property type="entry name" value="ShKT_dom"/>
</dbReference>
<feature type="domain" description="ShKT" evidence="16">
    <location>
        <begin position="744"/>
        <end position="779"/>
    </location>
</feature>
<dbReference type="InterPro" id="IPR006026">
    <property type="entry name" value="Peptidase_Metallo"/>
</dbReference>
<keyword evidence="19" id="KW-1185">Reference proteome</keyword>
<dbReference type="EC" id="3.4.24.-" evidence="14"/>
<dbReference type="InterPro" id="IPR000998">
    <property type="entry name" value="MAM_dom"/>
</dbReference>
<keyword evidence="14" id="KW-0732">Signal</keyword>
<dbReference type="SMART" id="SM00137">
    <property type="entry name" value="MAM"/>
    <property type="match status" value="1"/>
</dbReference>
<keyword evidence="11" id="KW-0325">Glycoprotein</keyword>
<keyword evidence="7 13" id="KW-0378">Hydrolase</keyword>
<dbReference type="PRINTS" id="PR00480">
    <property type="entry name" value="ASTACIN"/>
</dbReference>